<organism evidence="1 2">
    <name type="scientific">Racocetra persica</name>
    <dbReference type="NCBI Taxonomy" id="160502"/>
    <lineage>
        <taxon>Eukaryota</taxon>
        <taxon>Fungi</taxon>
        <taxon>Fungi incertae sedis</taxon>
        <taxon>Mucoromycota</taxon>
        <taxon>Glomeromycotina</taxon>
        <taxon>Glomeromycetes</taxon>
        <taxon>Diversisporales</taxon>
        <taxon>Gigasporaceae</taxon>
        <taxon>Racocetra</taxon>
    </lineage>
</organism>
<keyword evidence="2" id="KW-1185">Reference proteome</keyword>
<evidence type="ECO:0000313" key="2">
    <source>
        <dbReference type="Proteomes" id="UP000789920"/>
    </source>
</evidence>
<name>A0ACA9SCS2_9GLOM</name>
<accession>A0ACA9SCS2</accession>
<dbReference type="EMBL" id="CAJVQC010108934">
    <property type="protein sequence ID" value="CAG8834367.1"/>
    <property type="molecule type" value="Genomic_DNA"/>
</dbReference>
<feature type="non-terminal residue" evidence="1">
    <location>
        <position position="73"/>
    </location>
</feature>
<reference evidence="1" key="1">
    <citation type="submission" date="2021-06" db="EMBL/GenBank/DDBJ databases">
        <authorList>
            <person name="Kallberg Y."/>
            <person name="Tangrot J."/>
            <person name="Rosling A."/>
        </authorList>
    </citation>
    <scope>NUCLEOTIDE SEQUENCE</scope>
    <source>
        <strain evidence="1">MA461A</strain>
    </source>
</reference>
<gene>
    <name evidence="1" type="ORF">RPERSI_LOCUS29178</name>
</gene>
<comment type="caution">
    <text evidence="1">The sequence shown here is derived from an EMBL/GenBank/DDBJ whole genome shotgun (WGS) entry which is preliminary data.</text>
</comment>
<protein>
    <submittedName>
        <fullName evidence="1">16264_t:CDS:1</fullName>
    </submittedName>
</protein>
<dbReference type="Proteomes" id="UP000789920">
    <property type="component" value="Unassembled WGS sequence"/>
</dbReference>
<proteinExistence type="predicted"/>
<sequence>MIIESDFENLNLPCLDINQFKVIKRIGSDAFTDVYKAELITSNLKNLENLKCVALKVFKSFEDGASRKAILKE</sequence>
<evidence type="ECO:0000313" key="1">
    <source>
        <dbReference type="EMBL" id="CAG8834367.1"/>
    </source>
</evidence>